<dbReference type="Proteomes" id="UP001321760">
    <property type="component" value="Unassembled WGS sequence"/>
</dbReference>
<comment type="caution">
    <text evidence="3">The sequence shown here is derived from an EMBL/GenBank/DDBJ whole genome shotgun (WGS) entry which is preliminary data.</text>
</comment>
<sequence length="277" mass="28943">MSSFPPLTKPYKYPNGTDCPFTYTFTDIFATQVPLWLNYDLADVGSCYPPSFTEALGTFSPGRCPESYTTNSTYTLEGGTSGAVCCQSGYDAWGGWCTSPVTTTTTALSVSGSTTVTATFVSATAFIREIHVLWQESDRDLLNTLDETGPQETGVPTGTHAASTAVGETLSTAAKAGIGAGVGAVVLVVIGAVIMVFLARRRGVVKGDAGEEQPQPEVVEKGDGVVPEKAAVGGGAAQGNLQPESVARTAEQELRMLEEEEARIQARKAALLGKKGS</sequence>
<name>A0AAV9GGR4_9PEZI</name>
<keyword evidence="1" id="KW-0175">Coiled coil</keyword>
<dbReference type="AlphaFoldDB" id="A0AAV9GGR4"/>
<keyword evidence="2" id="KW-1133">Transmembrane helix</keyword>
<gene>
    <name evidence="3" type="ORF">QBC34DRAFT_496228</name>
</gene>
<proteinExistence type="predicted"/>
<keyword evidence="4" id="KW-1185">Reference proteome</keyword>
<protein>
    <submittedName>
        <fullName evidence="3">Uncharacterized protein</fullName>
    </submittedName>
</protein>
<evidence type="ECO:0000313" key="3">
    <source>
        <dbReference type="EMBL" id="KAK4447359.1"/>
    </source>
</evidence>
<evidence type="ECO:0000256" key="2">
    <source>
        <dbReference type="SAM" id="Phobius"/>
    </source>
</evidence>
<feature type="transmembrane region" description="Helical" evidence="2">
    <location>
        <begin position="178"/>
        <end position="199"/>
    </location>
</feature>
<feature type="coiled-coil region" evidence="1">
    <location>
        <begin position="247"/>
        <end position="274"/>
    </location>
</feature>
<organism evidence="3 4">
    <name type="scientific">Podospora aff. communis PSN243</name>
    <dbReference type="NCBI Taxonomy" id="3040156"/>
    <lineage>
        <taxon>Eukaryota</taxon>
        <taxon>Fungi</taxon>
        <taxon>Dikarya</taxon>
        <taxon>Ascomycota</taxon>
        <taxon>Pezizomycotina</taxon>
        <taxon>Sordariomycetes</taxon>
        <taxon>Sordariomycetidae</taxon>
        <taxon>Sordariales</taxon>
        <taxon>Podosporaceae</taxon>
        <taxon>Podospora</taxon>
    </lineage>
</organism>
<reference evidence="3" key="2">
    <citation type="submission" date="2023-05" db="EMBL/GenBank/DDBJ databases">
        <authorList>
            <consortium name="Lawrence Berkeley National Laboratory"/>
            <person name="Steindorff A."/>
            <person name="Hensen N."/>
            <person name="Bonometti L."/>
            <person name="Westerberg I."/>
            <person name="Brannstrom I.O."/>
            <person name="Guillou S."/>
            <person name="Cros-Aarteil S."/>
            <person name="Calhoun S."/>
            <person name="Haridas S."/>
            <person name="Kuo A."/>
            <person name="Mondo S."/>
            <person name="Pangilinan J."/>
            <person name="Riley R."/>
            <person name="Labutti K."/>
            <person name="Andreopoulos B."/>
            <person name="Lipzen A."/>
            <person name="Chen C."/>
            <person name="Yanf M."/>
            <person name="Daum C."/>
            <person name="Ng V."/>
            <person name="Clum A."/>
            <person name="Ohm R."/>
            <person name="Martin F."/>
            <person name="Silar P."/>
            <person name="Natvig D."/>
            <person name="Lalanne C."/>
            <person name="Gautier V."/>
            <person name="Ament-Velasquez S.L."/>
            <person name="Kruys A."/>
            <person name="Hutchinson M.I."/>
            <person name="Powell A.J."/>
            <person name="Barry K."/>
            <person name="Miller A.N."/>
            <person name="Grigoriev I.V."/>
            <person name="Debuchy R."/>
            <person name="Gladieux P."/>
            <person name="Thoren M.H."/>
            <person name="Johannesson H."/>
        </authorList>
    </citation>
    <scope>NUCLEOTIDE SEQUENCE</scope>
    <source>
        <strain evidence="3">PSN243</strain>
    </source>
</reference>
<reference evidence="3" key="1">
    <citation type="journal article" date="2023" name="Mol. Phylogenet. Evol.">
        <title>Genome-scale phylogeny and comparative genomics of the fungal order Sordariales.</title>
        <authorList>
            <person name="Hensen N."/>
            <person name="Bonometti L."/>
            <person name="Westerberg I."/>
            <person name="Brannstrom I.O."/>
            <person name="Guillou S."/>
            <person name="Cros-Aarteil S."/>
            <person name="Calhoun S."/>
            <person name="Haridas S."/>
            <person name="Kuo A."/>
            <person name="Mondo S."/>
            <person name="Pangilinan J."/>
            <person name="Riley R."/>
            <person name="LaButti K."/>
            <person name="Andreopoulos B."/>
            <person name="Lipzen A."/>
            <person name="Chen C."/>
            <person name="Yan M."/>
            <person name="Daum C."/>
            <person name="Ng V."/>
            <person name="Clum A."/>
            <person name="Steindorff A."/>
            <person name="Ohm R.A."/>
            <person name="Martin F."/>
            <person name="Silar P."/>
            <person name="Natvig D.O."/>
            <person name="Lalanne C."/>
            <person name="Gautier V."/>
            <person name="Ament-Velasquez S.L."/>
            <person name="Kruys A."/>
            <person name="Hutchinson M.I."/>
            <person name="Powell A.J."/>
            <person name="Barry K."/>
            <person name="Miller A.N."/>
            <person name="Grigoriev I.V."/>
            <person name="Debuchy R."/>
            <person name="Gladieux P."/>
            <person name="Hiltunen Thoren M."/>
            <person name="Johannesson H."/>
        </authorList>
    </citation>
    <scope>NUCLEOTIDE SEQUENCE</scope>
    <source>
        <strain evidence="3">PSN243</strain>
    </source>
</reference>
<evidence type="ECO:0000313" key="4">
    <source>
        <dbReference type="Proteomes" id="UP001321760"/>
    </source>
</evidence>
<keyword evidence="2" id="KW-0472">Membrane</keyword>
<dbReference type="EMBL" id="MU865950">
    <property type="protein sequence ID" value="KAK4447359.1"/>
    <property type="molecule type" value="Genomic_DNA"/>
</dbReference>
<evidence type="ECO:0000256" key="1">
    <source>
        <dbReference type="SAM" id="Coils"/>
    </source>
</evidence>
<accession>A0AAV9GGR4</accession>
<keyword evidence="2" id="KW-0812">Transmembrane</keyword>